<dbReference type="SUPFAM" id="SSF103473">
    <property type="entry name" value="MFS general substrate transporter"/>
    <property type="match status" value="1"/>
</dbReference>
<evidence type="ECO:0000256" key="3">
    <source>
        <dbReference type="ARBA" id="ARBA00022475"/>
    </source>
</evidence>
<feature type="transmembrane region" description="Helical" evidence="7">
    <location>
        <begin position="449"/>
        <end position="471"/>
    </location>
</feature>
<dbReference type="RefSeq" id="WP_106681194.1">
    <property type="nucleotide sequence ID" value="NZ_PXWG01000130.1"/>
</dbReference>
<reference evidence="9 10" key="1">
    <citation type="submission" date="2018-03" db="EMBL/GenBank/DDBJ databases">
        <title>Chitinolytic properties of Streptosporangium nondiastaticum TBG75A20.</title>
        <authorList>
            <person name="Gayathri V."/>
            <person name="Shiburaj S."/>
        </authorList>
    </citation>
    <scope>NUCLEOTIDE SEQUENCE [LARGE SCALE GENOMIC DNA]</scope>
    <source>
        <strain evidence="9 10">TBG75A20</strain>
    </source>
</reference>
<feature type="transmembrane region" description="Helical" evidence="7">
    <location>
        <begin position="375"/>
        <end position="396"/>
    </location>
</feature>
<evidence type="ECO:0000259" key="8">
    <source>
        <dbReference type="PROSITE" id="PS50850"/>
    </source>
</evidence>
<feature type="transmembrane region" description="Helical" evidence="7">
    <location>
        <begin position="345"/>
        <end position="363"/>
    </location>
</feature>
<name>A0A9X7JKB0_9ACTN</name>
<dbReference type="InterPro" id="IPR004638">
    <property type="entry name" value="EmrB-like"/>
</dbReference>
<feature type="transmembrane region" description="Helical" evidence="7">
    <location>
        <begin position="282"/>
        <end position="301"/>
    </location>
</feature>
<feature type="transmembrane region" description="Helical" evidence="7">
    <location>
        <begin position="417"/>
        <end position="437"/>
    </location>
</feature>
<dbReference type="OrthoDB" id="4325372at2"/>
<evidence type="ECO:0000256" key="6">
    <source>
        <dbReference type="ARBA" id="ARBA00023136"/>
    </source>
</evidence>
<feature type="transmembrane region" description="Helical" evidence="7">
    <location>
        <begin position="177"/>
        <end position="200"/>
    </location>
</feature>
<dbReference type="Proteomes" id="UP000242427">
    <property type="component" value="Unassembled WGS sequence"/>
</dbReference>
<evidence type="ECO:0000256" key="4">
    <source>
        <dbReference type="ARBA" id="ARBA00022692"/>
    </source>
</evidence>
<gene>
    <name evidence="9" type="ORF">B7P34_29205</name>
</gene>
<feature type="transmembrane region" description="Helical" evidence="7">
    <location>
        <begin position="21"/>
        <end position="46"/>
    </location>
</feature>
<dbReference type="NCBIfam" id="TIGR00711">
    <property type="entry name" value="efflux_EmrB"/>
    <property type="match status" value="1"/>
</dbReference>
<sequence>MSHLTSGLNTPRTGRRSAGPAWVAVLAACVGQFVVILDVSVINVALPSIRSGLGIGEGSLQWVVNAYVITFAGFLLLGGRTSDLFGRKKVFLLGLGVFTAASLLGGLAQSPWMLIVARALQGVGAAVLSPATLTILTTTFPEGSGRVKAVAAWTAVGTGGGAAGGLIGGLLTDYLSWRWVLLINVPLGLVVIVASAVWLSENRSGEAAARRLDLPGAVLATLGVGSLAFGISQSEAHGWSSARAFVPLLAGLAALVAFVAVERRAREPLTPLGIFRVRSVSVANVITVISGMAFYAMWYFLSLYMQNVLGYSAVETGLALLPHTASIILSAQLAPRIMRLVEGRVLLALAGLLTAAGFFWQSAMGADGTFLGTLLGPGIAFSFGAGLMMTLLAVFATSGVGPSESGLVAGLANTSRTMGGALGLSVLASVAASRTAGAGGGGPEALAEGYGRAFLVSGVIIVVSMLAIVFLPRSRQASG</sequence>
<feature type="transmembrane region" description="Helical" evidence="7">
    <location>
        <begin position="115"/>
        <end position="138"/>
    </location>
</feature>
<dbReference type="CDD" id="cd17321">
    <property type="entry name" value="MFS_MMR_MDR_like"/>
    <property type="match status" value="1"/>
</dbReference>
<keyword evidence="10" id="KW-1185">Reference proteome</keyword>
<dbReference type="InterPro" id="IPR036259">
    <property type="entry name" value="MFS_trans_sf"/>
</dbReference>
<feature type="transmembrane region" description="Helical" evidence="7">
    <location>
        <begin position="244"/>
        <end position="261"/>
    </location>
</feature>
<evidence type="ECO:0000256" key="2">
    <source>
        <dbReference type="ARBA" id="ARBA00022448"/>
    </source>
</evidence>
<dbReference type="PANTHER" id="PTHR42718">
    <property type="entry name" value="MAJOR FACILITATOR SUPERFAMILY MULTIDRUG TRANSPORTER MFSC"/>
    <property type="match status" value="1"/>
</dbReference>
<dbReference type="InterPro" id="IPR011701">
    <property type="entry name" value="MFS"/>
</dbReference>
<dbReference type="AlphaFoldDB" id="A0A9X7JKB0"/>
<evidence type="ECO:0000256" key="5">
    <source>
        <dbReference type="ARBA" id="ARBA00022989"/>
    </source>
</evidence>
<evidence type="ECO:0000256" key="7">
    <source>
        <dbReference type="SAM" id="Phobius"/>
    </source>
</evidence>
<keyword evidence="2" id="KW-0813">Transport</keyword>
<dbReference type="InterPro" id="IPR020846">
    <property type="entry name" value="MFS_dom"/>
</dbReference>
<evidence type="ECO:0000313" key="9">
    <source>
        <dbReference type="EMBL" id="PSJ25260.1"/>
    </source>
</evidence>
<dbReference type="PROSITE" id="PS00216">
    <property type="entry name" value="SUGAR_TRANSPORT_1"/>
    <property type="match status" value="1"/>
</dbReference>
<keyword evidence="3" id="KW-1003">Cell membrane</keyword>
<feature type="transmembrane region" description="Helical" evidence="7">
    <location>
        <begin position="313"/>
        <end position="333"/>
    </location>
</feature>
<keyword evidence="4 7" id="KW-0812">Transmembrane</keyword>
<proteinExistence type="predicted"/>
<feature type="domain" description="Major facilitator superfamily (MFS) profile" evidence="8">
    <location>
        <begin position="24"/>
        <end position="476"/>
    </location>
</feature>
<organism evidence="9 10">
    <name type="scientific">Streptosporangium nondiastaticum</name>
    <dbReference type="NCBI Taxonomy" id="35764"/>
    <lineage>
        <taxon>Bacteria</taxon>
        <taxon>Bacillati</taxon>
        <taxon>Actinomycetota</taxon>
        <taxon>Actinomycetes</taxon>
        <taxon>Streptosporangiales</taxon>
        <taxon>Streptosporangiaceae</taxon>
        <taxon>Streptosporangium</taxon>
    </lineage>
</organism>
<feature type="transmembrane region" description="Helical" evidence="7">
    <location>
        <begin position="58"/>
        <end position="78"/>
    </location>
</feature>
<comment type="caution">
    <text evidence="9">The sequence shown here is derived from an EMBL/GenBank/DDBJ whole genome shotgun (WGS) entry which is preliminary data.</text>
</comment>
<dbReference type="InterPro" id="IPR005829">
    <property type="entry name" value="Sugar_transporter_CS"/>
</dbReference>
<dbReference type="GO" id="GO:0022857">
    <property type="term" value="F:transmembrane transporter activity"/>
    <property type="evidence" value="ECO:0007669"/>
    <property type="project" value="InterPro"/>
</dbReference>
<keyword evidence="6 7" id="KW-0472">Membrane</keyword>
<dbReference type="GO" id="GO:0005886">
    <property type="term" value="C:plasma membrane"/>
    <property type="evidence" value="ECO:0007669"/>
    <property type="project" value="UniProtKB-SubCell"/>
</dbReference>
<comment type="subcellular location">
    <subcellularLocation>
        <location evidence="1">Cell membrane</location>
        <topology evidence="1">Multi-pass membrane protein</topology>
    </subcellularLocation>
</comment>
<evidence type="ECO:0000256" key="1">
    <source>
        <dbReference type="ARBA" id="ARBA00004651"/>
    </source>
</evidence>
<dbReference type="PROSITE" id="PS50850">
    <property type="entry name" value="MFS"/>
    <property type="match status" value="1"/>
</dbReference>
<feature type="transmembrane region" description="Helical" evidence="7">
    <location>
        <begin position="212"/>
        <end position="232"/>
    </location>
</feature>
<dbReference type="Pfam" id="PF07690">
    <property type="entry name" value="MFS_1"/>
    <property type="match status" value="1"/>
</dbReference>
<keyword evidence="5 7" id="KW-1133">Transmembrane helix</keyword>
<dbReference type="Gene3D" id="1.20.1720.10">
    <property type="entry name" value="Multidrug resistance protein D"/>
    <property type="match status" value="1"/>
</dbReference>
<evidence type="ECO:0000313" key="10">
    <source>
        <dbReference type="Proteomes" id="UP000242427"/>
    </source>
</evidence>
<feature type="transmembrane region" description="Helical" evidence="7">
    <location>
        <begin position="150"/>
        <end position="171"/>
    </location>
</feature>
<protein>
    <submittedName>
        <fullName evidence="9">MFS transporter</fullName>
    </submittedName>
</protein>
<dbReference type="PANTHER" id="PTHR42718:SF46">
    <property type="entry name" value="BLR6921 PROTEIN"/>
    <property type="match status" value="1"/>
</dbReference>
<dbReference type="EMBL" id="PXWG01000130">
    <property type="protein sequence ID" value="PSJ25260.1"/>
    <property type="molecule type" value="Genomic_DNA"/>
</dbReference>
<feature type="transmembrane region" description="Helical" evidence="7">
    <location>
        <begin position="90"/>
        <end position="109"/>
    </location>
</feature>
<accession>A0A9X7JKB0</accession>
<dbReference type="Gene3D" id="1.20.1250.20">
    <property type="entry name" value="MFS general substrate transporter like domains"/>
    <property type="match status" value="1"/>
</dbReference>